<dbReference type="SUPFAM" id="SSF53098">
    <property type="entry name" value="Ribonuclease H-like"/>
    <property type="match status" value="1"/>
</dbReference>
<dbReference type="OrthoDB" id="6596666at2759"/>
<dbReference type="InterPro" id="IPR012337">
    <property type="entry name" value="RNaseH-like_sf"/>
</dbReference>
<evidence type="ECO:0000313" key="2">
    <source>
        <dbReference type="EMBL" id="CAH0562763.1"/>
    </source>
</evidence>
<keyword evidence="3" id="KW-1185">Reference proteome</keyword>
<dbReference type="InterPro" id="IPR033375">
    <property type="entry name" value="Cggbp1"/>
</dbReference>
<dbReference type="InterPro" id="IPR007021">
    <property type="entry name" value="DUF659"/>
</dbReference>
<dbReference type="GO" id="GO:0003690">
    <property type="term" value="F:double-stranded DNA binding"/>
    <property type="evidence" value="ECO:0007669"/>
    <property type="project" value="InterPro"/>
</dbReference>
<dbReference type="PANTHER" id="PTHR32344:SF1">
    <property type="entry name" value="U1-TYPE DOMAIN-CONTAINING PROTEIN"/>
    <property type="match status" value="1"/>
</dbReference>
<dbReference type="EMBL" id="OV121139">
    <property type="protein sequence ID" value="CAH0562763.1"/>
    <property type="molecule type" value="Genomic_DNA"/>
</dbReference>
<feature type="domain" description="DUF659" evidence="1">
    <location>
        <begin position="121"/>
        <end position="276"/>
    </location>
</feature>
<name>A0A9P0BIJ4_BRAAE</name>
<proteinExistence type="predicted"/>
<evidence type="ECO:0000259" key="1">
    <source>
        <dbReference type="Pfam" id="PF04937"/>
    </source>
</evidence>
<sequence>MPKRKPTVDEWIRDYKELNYQSGKLFCRACVKMIQCEKKYNIIQHLKTTLHKECLKKFTNKSKQSTIGESLASTGQNEQREFYFDLCKAMVQSNIPLNKLKNTNFKTFLEKYCKLHIPEESTLRKNYVSLVYNETIHEIKELIGSNYIWFTVDETTDVCGRYIANLIIGVLNEDVPTTGYLICSKELDATNNNTVSRFINEALINFYLPESVPSDKILLMLSDAAAYMVKTASNLKVFYGNLIHCTCLAHGLNRVAETIRQQFPLVNELIKNGKKVFIKAPLRVQLFKEQLPNTPLPPEPVLTRWGTWLDAALYYADNFENFKKIIFELPEAASKSIKDCQVVLIEKELKNNLAFIKSNLSFVSKTIKLLEKQQMLLVSSIKTINNFEDAIDNIPGPTGQILKNKLKDVLSKNEGFQKLKTIAMVLEGSIVSDLKMHPALMAKFKHAPITSVDVERSFSAYKNILSDRRQSFTTENLNQHLVIASFYRN</sequence>
<dbReference type="Proteomes" id="UP001154078">
    <property type="component" value="Chromosome 8"/>
</dbReference>
<evidence type="ECO:0000313" key="3">
    <source>
        <dbReference type="Proteomes" id="UP001154078"/>
    </source>
</evidence>
<dbReference type="AlphaFoldDB" id="A0A9P0BIJ4"/>
<dbReference type="Pfam" id="PF04937">
    <property type="entry name" value="DUF659"/>
    <property type="match status" value="1"/>
</dbReference>
<dbReference type="GO" id="GO:0005634">
    <property type="term" value="C:nucleus"/>
    <property type="evidence" value="ECO:0007669"/>
    <property type="project" value="InterPro"/>
</dbReference>
<organism evidence="2 3">
    <name type="scientific">Brassicogethes aeneus</name>
    <name type="common">Rape pollen beetle</name>
    <name type="synonym">Meligethes aeneus</name>
    <dbReference type="NCBI Taxonomy" id="1431903"/>
    <lineage>
        <taxon>Eukaryota</taxon>
        <taxon>Metazoa</taxon>
        <taxon>Ecdysozoa</taxon>
        <taxon>Arthropoda</taxon>
        <taxon>Hexapoda</taxon>
        <taxon>Insecta</taxon>
        <taxon>Pterygota</taxon>
        <taxon>Neoptera</taxon>
        <taxon>Endopterygota</taxon>
        <taxon>Coleoptera</taxon>
        <taxon>Polyphaga</taxon>
        <taxon>Cucujiformia</taxon>
        <taxon>Nitidulidae</taxon>
        <taxon>Meligethinae</taxon>
        <taxon>Brassicogethes</taxon>
    </lineage>
</organism>
<protein>
    <recommendedName>
        <fullName evidence="1">DUF659 domain-containing protein</fullName>
    </recommendedName>
</protein>
<accession>A0A9P0BIJ4</accession>
<gene>
    <name evidence="2" type="ORF">MELIAE_LOCUS11786</name>
</gene>
<reference evidence="2" key="1">
    <citation type="submission" date="2021-12" db="EMBL/GenBank/DDBJ databases">
        <authorList>
            <person name="King R."/>
        </authorList>
    </citation>
    <scope>NUCLEOTIDE SEQUENCE</scope>
</reference>
<dbReference type="PANTHER" id="PTHR32344">
    <property type="entry name" value="U1-TYPE DOMAIN-CONTAINING PROTEIN"/>
    <property type="match status" value="1"/>
</dbReference>
<dbReference type="GO" id="GO:0006357">
    <property type="term" value="P:regulation of transcription by RNA polymerase II"/>
    <property type="evidence" value="ECO:0007669"/>
    <property type="project" value="InterPro"/>
</dbReference>